<organism evidence="1 2">
    <name type="scientific">Geobacillus thermodenitrificans (strain NG80-2)</name>
    <dbReference type="NCBI Taxonomy" id="420246"/>
    <lineage>
        <taxon>Bacteria</taxon>
        <taxon>Bacillati</taxon>
        <taxon>Bacillota</taxon>
        <taxon>Bacilli</taxon>
        <taxon>Bacillales</taxon>
        <taxon>Anoxybacillaceae</taxon>
        <taxon>Geobacillus</taxon>
    </lineage>
</organism>
<sequence length="73" mass="8318">MILPSCLYVGDILGRQSVIEGSDESFALIFSRITPRFLVDTKSFIPKGERNHEMLFVRRFKPVRSTSSSPLNE</sequence>
<accession>A4IQL8</accession>
<dbReference type="AlphaFoldDB" id="A4IQL8"/>
<name>A4IQL8_GEOTN</name>
<dbReference type="KEGG" id="gtn:GTNG_2273"/>
<proteinExistence type="predicted"/>
<protein>
    <submittedName>
        <fullName evidence="1">Uncharacterized protein</fullName>
    </submittedName>
</protein>
<dbReference type="EMBL" id="CP000557">
    <property type="protein sequence ID" value="ABO67622.1"/>
    <property type="molecule type" value="Genomic_DNA"/>
</dbReference>
<dbReference type="Proteomes" id="UP000001578">
    <property type="component" value="Chromosome"/>
</dbReference>
<evidence type="ECO:0000313" key="2">
    <source>
        <dbReference type="Proteomes" id="UP000001578"/>
    </source>
</evidence>
<evidence type="ECO:0000313" key="1">
    <source>
        <dbReference type="EMBL" id="ABO67622.1"/>
    </source>
</evidence>
<dbReference type="HOGENOM" id="CLU_2699475_0_0_9"/>
<reference evidence="1 2" key="1">
    <citation type="journal article" date="2007" name="Proc. Natl. Acad. Sci. U.S.A.">
        <title>Genome and proteome of long-chain alkane degrading Geobacillus thermodenitrificans NG80-2 isolated from a deep-subsurface oil reservoir.</title>
        <authorList>
            <person name="Feng L."/>
            <person name="Wang W."/>
            <person name="Cheng J."/>
            <person name="Ren Y."/>
            <person name="Zhao G."/>
            <person name="Gao C."/>
            <person name="Tang Y."/>
            <person name="Liu X."/>
            <person name="Han W."/>
            <person name="Peng X."/>
            <person name="Liu R."/>
            <person name="Wang L."/>
        </authorList>
    </citation>
    <scope>NUCLEOTIDE SEQUENCE [LARGE SCALE GENOMIC DNA]</scope>
    <source>
        <strain evidence="1 2">NG80-2</strain>
    </source>
</reference>
<gene>
    <name evidence="1" type="ordered locus">GTNG_2273</name>
</gene>